<sequence>MAIVYLKARTKSSTSRTIDKEVLTCGNVVSHCRCGFHPPPNLSQLMSDVPDLANSVRNLGRGKTEPFVIHAFLFSKQLRYDQSSYQTWQQIEFFLACFNHPGLVLKRRDHLNWDMIKSNITGEDLRFSQILIDKHKETNVHPTGWPKDGQSANTEKSEPDIGPSLDYWSHTTMDEHITII</sequence>
<keyword evidence="3" id="KW-1185">Reference proteome</keyword>
<dbReference type="AlphaFoldDB" id="A0A0C2MHI5"/>
<name>A0A0C2MHI5_THEKT</name>
<proteinExistence type="predicted"/>
<evidence type="ECO:0000313" key="3">
    <source>
        <dbReference type="Proteomes" id="UP000031668"/>
    </source>
</evidence>
<protein>
    <submittedName>
        <fullName evidence="2">Uncharacterized protein</fullName>
    </submittedName>
</protein>
<feature type="region of interest" description="Disordered" evidence="1">
    <location>
        <begin position="138"/>
        <end position="163"/>
    </location>
</feature>
<organism evidence="2 3">
    <name type="scientific">Thelohanellus kitauei</name>
    <name type="common">Myxosporean</name>
    <dbReference type="NCBI Taxonomy" id="669202"/>
    <lineage>
        <taxon>Eukaryota</taxon>
        <taxon>Metazoa</taxon>
        <taxon>Cnidaria</taxon>
        <taxon>Myxozoa</taxon>
        <taxon>Myxosporea</taxon>
        <taxon>Bivalvulida</taxon>
        <taxon>Platysporina</taxon>
        <taxon>Myxobolidae</taxon>
        <taxon>Thelohanellus</taxon>
    </lineage>
</organism>
<comment type="caution">
    <text evidence="2">The sequence shown here is derived from an EMBL/GenBank/DDBJ whole genome shotgun (WGS) entry which is preliminary data.</text>
</comment>
<reference evidence="2 3" key="1">
    <citation type="journal article" date="2014" name="Genome Biol. Evol.">
        <title>The genome of the myxosporean Thelohanellus kitauei shows adaptations to nutrient acquisition within its fish host.</title>
        <authorList>
            <person name="Yang Y."/>
            <person name="Xiong J."/>
            <person name="Zhou Z."/>
            <person name="Huo F."/>
            <person name="Miao W."/>
            <person name="Ran C."/>
            <person name="Liu Y."/>
            <person name="Zhang J."/>
            <person name="Feng J."/>
            <person name="Wang M."/>
            <person name="Wang M."/>
            <person name="Wang L."/>
            <person name="Yao B."/>
        </authorList>
    </citation>
    <scope>NUCLEOTIDE SEQUENCE [LARGE SCALE GENOMIC DNA]</scope>
    <source>
        <strain evidence="2">Wuqing</strain>
    </source>
</reference>
<gene>
    <name evidence="2" type="ORF">RF11_05824</name>
</gene>
<dbReference type="Proteomes" id="UP000031668">
    <property type="component" value="Unassembled WGS sequence"/>
</dbReference>
<accession>A0A0C2MHI5</accession>
<evidence type="ECO:0000313" key="2">
    <source>
        <dbReference type="EMBL" id="KII61106.1"/>
    </source>
</evidence>
<dbReference type="EMBL" id="JWZT01005379">
    <property type="protein sequence ID" value="KII61106.1"/>
    <property type="molecule type" value="Genomic_DNA"/>
</dbReference>
<evidence type="ECO:0000256" key="1">
    <source>
        <dbReference type="SAM" id="MobiDB-lite"/>
    </source>
</evidence>